<protein>
    <submittedName>
        <fullName evidence="2">Uncharacterized protein</fullName>
    </submittedName>
</protein>
<reference evidence="2" key="1">
    <citation type="submission" date="2022-11" db="UniProtKB">
        <authorList>
            <consortium name="WormBaseParasite"/>
        </authorList>
    </citation>
    <scope>IDENTIFICATION</scope>
</reference>
<evidence type="ECO:0000313" key="1">
    <source>
        <dbReference type="Proteomes" id="UP000887579"/>
    </source>
</evidence>
<evidence type="ECO:0000313" key="2">
    <source>
        <dbReference type="WBParaSite" id="ES5_v2.g19961.t1"/>
    </source>
</evidence>
<dbReference type="WBParaSite" id="ES5_v2.g19961.t1">
    <property type="protein sequence ID" value="ES5_v2.g19961.t1"/>
    <property type="gene ID" value="ES5_v2.g19961"/>
</dbReference>
<organism evidence="1 2">
    <name type="scientific">Panagrolaimus sp. ES5</name>
    <dbReference type="NCBI Taxonomy" id="591445"/>
    <lineage>
        <taxon>Eukaryota</taxon>
        <taxon>Metazoa</taxon>
        <taxon>Ecdysozoa</taxon>
        <taxon>Nematoda</taxon>
        <taxon>Chromadorea</taxon>
        <taxon>Rhabditida</taxon>
        <taxon>Tylenchina</taxon>
        <taxon>Panagrolaimomorpha</taxon>
        <taxon>Panagrolaimoidea</taxon>
        <taxon>Panagrolaimidae</taxon>
        <taxon>Panagrolaimus</taxon>
    </lineage>
</organism>
<name>A0AC34FRI4_9BILA</name>
<accession>A0AC34FRI4</accession>
<sequence length="92" mass="10697">MGSSCKAILYELDELSNPDFISEARPHGFTRKFTLKVKDDFDDWPTPTLELYIEFQDCCGYELSRKIGAYLKNGTFVSYTLRDDNMYADIYV</sequence>
<proteinExistence type="predicted"/>
<dbReference type="Proteomes" id="UP000887579">
    <property type="component" value="Unplaced"/>
</dbReference>